<dbReference type="SUPFAM" id="SSF57845">
    <property type="entry name" value="B-box zinc-binding domain"/>
    <property type="match status" value="1"/>
</dbReference>
<dbReference type="PANTHER" id="PTHR25462:SF296">
    <property type="entry name" value="MEIOTIC P26, ISOFORM F"/>
    <property type="match status" value="1"/>
</dbReference>
<dbReference type="Gene3D" id="3.30.160.60">
    <property type="entry name" value="Classic Zinc Finger"/>
    <property type="match status" value="1"/>
</dbReference>
<evidence type="ECO:0008006" key="9">
    <source>
        <dbReference type="Google" id="ProtNLM"/>
    </source>
</evidence>
<gene>
    <name evidence="7" type="ORF">C0Q70_17825</name>
</gene>
<evidence type="ECO:0000256" key="3">
    <source>
        <dbReference type="ARBA" id="ARBA00022833"/>
    </source>
</evidence>
<feature type="domain" description="B box-type" evidence="6">
    <location>
        <begin position="90"/>
        <end position="136"/>
    </location>
</feature>
<evidence type="ECO:0000256" key="4">
    <source>
        <dbReference type="PROSITE-ProRule" id="PRU00024"/>
    </source>
</evidence>
<dbReference type="PROSITE" id="PS50089">
    <property type="entry name" value="ZF_RING_2"/>
    <property type="match status" value="1"/>
</dbReference>
<dbReference type="InterPro" id="IPR001841">
    <property type="entry name" value="Znf_RING"/>
</dbReference>
<dbReference type="Pfam" id="PF00643">
    <property type="entry name" value="zf-B_box"/>
    <property type="match status" value="1"/>
</dbReference>
<dbReference type="InterPro" id="IPR043136">
    <property type="entry name" value="B30.2/SPRY_sf"/>
</dbReference>
<dbReference type="PANTHER" id="PTHR25462">
    <property type="entry name" value="BONUS, ISOFORM C-RELATED"/>
    <property type="match status" value="1"/>
</dbReference>
<dbReference type="InterPro" id="IPR006573">
    <property type="entry name" value="NHR_dom"/>
</dbReference>
<evidence type="ECO:0000259" key="5">
    <source>
        <dbReference type="PROSITE" id="PS50089"/>
    </source>
</evidence>
<keyword evidence="1" id="KW-0479">Metal-binding</keyword>
<name>A0A2T7NLH9_POMCA</name>
<dbReference type="InterPro" id="IPR017907">
    <property type="entry name" value="Znf_RING_CS"/>
</dbReference>
<dbReference type="PROSITE" id="PS00518">
    <property type="entry name" value="ZF_RING_1"/>
    <property type="match status" value="1"/>
</dbReference>
<sequence length="511" mass="57737">MAATLVNPHERECAVCMNDFKTPKILPCGHLLCRECVVSWIFSKTDAGCPLCRCPIVESRGPAKQIDKFVDALPTDFVMEALVDSARLLAKHRICHVCDDVSAEFICMQCLDMMCSSCANIHKKMSISRSHDVESVSTVTPERLAASRPALCADHGDKHAEFFCTNHSLAVCASCSSKKHKTCSRVCLLDDIKLSNKNTLDDLMKVLVEAENQTENALIHLDACFKEVDDSERSDIRKVDEVCDRLQELVEKCRRMLKEQTCDLHSRVKSSLSDAKAAFGKRLAKVTSHKHIVSRAKAAAPCLAMIRATSVLSDRVNSLDLKLELRAEILAMPRTSEKARDDVVIQIEKQLRMLEQLKSEPEPEKQVLKFSAAYGKMTPRKLIKMPAEDKEYGLFFLESGKVVSREPLKPNIHYRISLIENVWEEFTNHLQFGVSGKDPSACNLQEKQDFSVSRWIKWTAKGSYAGLMMDSSKVLHFYFEDKEIGTQKKNVPRPCYASFYIHTRCIQGRRL</sequence>
<dbReference type="SMART" id="SM00336">
    <property type="entry name" value="BBOX"/>
    <property type="match status" value="2"/>
</dbReference>
<dbReference type="Pfam" id="PF07177">
    <property type="entry name" value="Neuralized"/>
    <property type="match status" value="1"/>
</dbReference>
<dbReference type="AlphaFoldDB" id="A0A2T7NLH9"/>
<dbReference type="EMBL" id="PZQS01000011">
    <property type="protein sequence ID" value="PVD22022.1"/>
    <property type="molecule type" value="Genomic_DNA"/>
</dbReference>
<dbReference type="SMART" id="SM00184">
    <property type="entry name" value="RING"/>
    <property type="match status" value="2"/>
</dbReference>
<dbReference type="SUPFAM" id="SSF57850">
    <property type="entry name" value="RING/U-box"/>
    <property type="match status" value="1"/>
</dbReference>
<dbReference type="Proteomes" id="UP000245119">
    <property type="component" value="Linkage Group LG11"/>
</dbReference>
<dbReference type="InterPro" id="IPR018957">
    <property type="entry name" value="Znf_C3HC4_RING-type"/>
</dbReference>
<dbReference type="InterPro" id="IPR047153">
    <property type="entry name" value="TRIM45/56/19-like"/>
</dbReference>
<keyword evidence="2 4" id="KW-0863">Zinc-finger</keyword>
<dbReference type="OrthoDB" id="111250at2759"/>
<dbReference type="InterPro" id="IPR000315">
    <property type="entry name" value="Znf_B-box"/>
</dbReference>
<proteinExistence type="predicted"/>
<evidence type="ECO:0000313" key="8">
    <source>
        <dbReference type="Proteomes" id="UP000245119"/>
    </source>
</evidence>
<dbReference type="GO" id="GO:0008270">
    <property type="term" value="F:zinc ion binding"/>
    <property type="evidence" value="ECO:0007669"/>
    <property type="project" value="UniProtKB-KW"/>
</dbReference>
<evidence type="ECO:0000259" key="6">
    <source>
        <dbReference type="PROSITE" id="PS50119"/>
    </source>
</evidence>
<protein>
    <recommendedName>
        <fullName evidence="9">RING-type domain-containing protein</fullName>
    </recommendedName>
</protein>
<feature type="domain" description="RING-type" evidence="5">
    <location>
        <begin position="13"/>
        <end position="53"/>
    </location>
</feature>
<dbReference type="Gene3D" id="3.30.40.10">
    <property type="entry name" value="Zinc/RING finger domain, C3HC4 (zinc finger)"/>
    <property type="match status" value="1"/>
</dbReference>
<organism evidence="7 8">
    <name type="scientific">Pomacea canaliculata</name>
    <name type="common">Golden apple snail</name>
    <dbReference type="NCBI Taxonomy" id="400727"/>
    <lineage>
        <taxon>Eukaryota</taxon>
        <taxon>Metazoa</taxon>
        <taxon>Spiralia</taxon>
        <taxon>Lophotrochozoa</taxon>
        <taxon>Mollusca</taxon>
        <taxon>Gastropoda</taxon>
        <taxon>Caenogastropoda</taxon>
        <taxon>Architaenioglossa</taxon>
        <taxon>Ampullarioidea</taxon>
        <taxon>Ampullariidae</taxon>
        <taxon>Pomacea</taxon>
    </lineage>
</organism>
<dbReference type="PROSITE" id="PS50119">
    <property type="entry name" value="ZF_BBOX"/>
    <property type="match status" value="2"/>
</dbReference>
<keyword evidence="3" id="KW-0862">Zinc</keyword>
<dbReference type="Gene3D" id="2.60.120.920">
    <property type="match status" value="1"/>
</dbReference>
<dbReference type="Pfam" id="PF00097">
    <property type="entry name" value="zf-C3HC4"/>
    <property type="match status" value="1"/>
</dbReference>
<comment type="caution">
    <text evidence="7">The sequence shown here is derived from an EMBL/GenBank/DDBJ whole genome shotgun (WGS) entry which is preliminary data.</text>
</comment>
<evidence type="ECO:0000256" key="2">
    <source>
        <dbReference type="ARBA" id="ARBA00022771"/>
    </source>
</evidence>
<accession>A0A2T7NLH9</accession>
<keyword evidence="8" id="KW-1185">Reference proteome</keyword>
<feature type="domain" description="B box-type" evidence="6">
    <location>
        <begin position="147"/>
        <end position="182"/>
    </location>
</feature>
<dbReference type="CDD" id="cd19757">
    <property type="entry name" value="Bbox1"/>
    <property type="match status" value="1"/>
</dbReference>
<dbReference type="InterPro" id="IPR013083">
    <property type="entry name" value="Znf_RING/FYVE/PHD"/>
</dbReference>
<reference evidence="7 8" key="1">
    <citation type="submission" date="2018-04" db="EMBL/GenBank/DDBJ databases">
        <title>The genome of golden apple snail Pomacea canaliculata provides insight into stress tolerance and invasive adaptation.</title>
        <authorList>
            <person name="Liu C."/>
            <person name="Liu B."/>
            <person name="Ren Y."/>
            <person name="Zhang Y."/>
            <person name="Wang H."/>
            <person name="Li S."/>
            <person name="Jiang F."/>
            <person name="Yin L."/>
            <person name="Zhang G."/>
            <person name="Qian W."/>
            <person name="Fan W."/>
        </authorList>
    </citation>
    <scope>NUCLEOTIDE SEQUENCE [LARGE SCALE GENOMIC DNA]</scope>
    <source>
        <strain evidence="7">SZHN2017</strain>
        <tissue evidence="7">Muscle</tissue>
    </source>
</reference>
<evidence type="ECO:0000256" key="1">
    <source>
        <dbReference type="ARBA" id="ARBA00022723"/>
    </source>
</evidence>
<evidence type="ECO:0000313" key="7">
    <source>
        <dbReference type="EMBL" id="PVD22022.1"/>
    </source>
</evidence>